<proteinExistence type="predicted"/>
<evidence type="ECO:0008006" key="2">
    <source>
        <dbReference type="Google" id="ProtNLM"/>
    </source>
</evidence>
<evidence type="ECO:0000313" key="1">
    <source>
        <dbReference type="EMBL" id="SVE16364.1"/>
    </source>
</evidence>
<protein>
    <recommendedName>
        <fullName evidence="2">YCII-related domain-containing protein</fullName>
    </recommendedName>
</protein>
<sequence>MMEKERLVLIKFKSGDGIFEKYMGWMQSDEGTSVRKSFANVEKSVPGVGPDKGHILIKISVHNEEGMKEFVSGNNPIAKPTYDECIESIQMWEMSKVNL</sequence>
<gene>
    <name evidence="1" type="ORF">METZ01_LOCUS469218</name>
</gene>
<reference evidence="1" key="1">
    <citation type="submission" date="2018-05" db="EMBL/GenBank/DDBJ databases">
        <authorList>
            <person name="Lanie J.A."/>
            <person name="Ng W.-L."/>
            <person name="Kazmierczak K.M."/>
            <person name="Andrzejewski T.M."/>
            <person name="Davidsen T.M."/>
            <person name="Wayne K.J."/>
            <person name="Tettelin H."/>
            <person name="Glass J.I."/>
            <person name="Rusch D."/>
            <person name="Podicherti R."/>
            <person name="Tsui H.-C.T."/>
            <person name="Winkler M.E."/>
        </authorList>
    </citation>
    <scope>NUCLEOTIDE SEQUENCE</scope>
</reference>
<organism evidence="1">
    <name type="scientific">marine metagenome</name>
    <dbReference type="NCBI Taxonomy" id="408172"/>
    <lineage>
        <taxon>unclassified sequences</taxon>
        <taxon>metagenomes</taxon>
        <taxon>ecological metagenomes</taxon>
    </lineage>
</organism>
<dbReference type="AlphaFoldDB" id="A0A383B918"/>
<name>A0A383B918_9ZZZZ</name>
<dbReference type="EMBL" id="UINC01198417">
    <property type="protein sequence ID" value="SVE16364.1"/>
    <property type="molecule type" value="Genomic_DNA"/>
</dbReference>
<accession>A0A383B918</accession>